<evidence type="ECO:0000313" key="1">
    <source>
        <dbReference type="EMBL" id="KKN67134.1"/>
    </source>
</evidence>
<protein>
    <submittedName>
        <fullName evidence="1">Uncharacterized protein</fullName>
    </submittedName>
</protein>
<name>A0A0F9SJ98_9ZZZZ</name>
<comment type="caution">
    <text evidence="1">The sequence shown here is derived from an EMBL/GenBank/DDBJ whole genome shotgun (WGS) entry which is preliminary data.</text>
</comment>
<proteinExistence type="predicted"/>
<dbReference type="EMBL" id="LAZR01000483">
    <property type="protein sequence ID" value="KKN67134.1"/>
    <property type="molecule type" value="Genomic_DNA"/>
</dbReference>
<dbReference type="AlphaFoldDB" id="A0A0F9SJ98"/>
<gene>
    <name evidence="1" type="ORF">LCGC14_0464810</name>
</gene>
<organism evidence="1">
    <name type="scientific">marine sediment metagenome</name>
    <dbReference type="NCBI Taxonomy" id="412755"/>
    <lineage>
        <taxon>unclassified sequences</taxon>
        <taxon>metagenomes</taxon>
        <taxon>ecological metagenomes</taxon>
    </lineage>
</organism>
<sequence length="75" mass="8635">MDSDILLNRIKDFGARMEIEDDKFRSKHFCSVTKVINGKKYCDHLISNRNRTFGEEATSIVFGIRDSYKTGKGDD</sequence>
<reference evidence="1" key="1">
    <citation type="journal article" date="2015" name="Nature">
        <title>Complex archaea that bridge the gap between prokaryotes and eukaryotes.</title>
        <authorList>
            <person name="Spang A."/>
            <person name="Saw J.H."/>
            <person name="Jorgensen S.L."/>
            <person name="Zaremba-Niedzwiedzka K."/>
            <person name="Martijn J."/>
            <person name="Lind A.E."/>
            <person name="van Eijk R."/>
            <person name="Schleper C."/>
            <person name="Guy L."/>
            <person name="Ettema T.J."/>
        </authorList>
    </citation>
    <scope>NUCLEOTIDE SEQUENCE</scope>
</reference>
<accession>A0A0F9SJ98</accession>